<evidence type="ECO:0000313" key="2">
    <source>
        <dbReference type="EMBL" id="AQS88503.1"/>
    </source>
</evidence>
<organism evidence="2 3">
    <name type="scientific">Neoasaia chiangmaiensis</name>
    <dbReference type="NCBI Taxonomy" id="320497"/>
    <lineage>
        <taxon>Bacteria</taxon>
        <taxon>Pseudomonadati</taxon>
        <taxon>Pseudomonadota</taxon>
        <taxon>Alphaproteobacteria</taxon>
        <taxon>Acetobacterales</taxon>
        <taxon>Acetobacteraceae</taxon>
        <taxon>Neoasaia</taxon>
    </lineage>
</organism>
<dbReference type="InterPro" id="IPR023210">
    <property type="entry name" value="NADP_OxRdtase_dom"/>
</dbReference>
<dbReference type="PANTHER" id="PTHR43364">
    <property type="entry name" value="NADH-SPECIFIC METHYLGLYOXAL REDUCTASE-RELATED"/>
    <property type="match status" value="1"/>
</dbReference>
<dbReference type="Proteomes" id="UP000188604">
    <property type="component" value="Chromosome"/>
</dbReference>
<dbReference type="PROSITE" id="PS00062">
    <property type="entry name" value="ALDOKETO_REDUCTASE_2"/>
    <property type="match status" value="1"/>
</dbReference>
<dbReference type="STRING" id="320497.A0U93_11795"/>
<dbReference type="InterPro" id="IPR018170">
    <property type="entry name" value="Aldo/ket_reductase_CS"/>
</dbReference>
<sequence length="350" mass="38245">MEYRTLGRSGLKVSVLTLGTMTFGGSGAFAKVGAIGLDVARRQIDLCIDAGVNLFDTADIYSDGLSEEILGQALGDKRKNVLVTTKARFPTGDGPNDRGSSRHHLIAACEASLRRLGTDYVDLYQLHEWDGLTPLEETMAAMDTLVRDGKVRYVGISNFSGWQTMKTMNVCREGGLTRPISHQIHYTLQAREAEYELLPSAVDQGLGLMIWSPLAGGLLSGKHRRGHATPEGTRQLAQWTEPPIYDTEALFDLVEVIVSVAERNSITPAQVALAWLLTRDAVSTVVVGARTEAQLTDNLKAASVTLTPEDRAELERASQKPLPYPFWHQRDTASDRLGAADLALLRPFLS</sequence>
<evidence type="ECO:0000256" key="1">
    <source>
        <dbReference type="ARBA" id="ARBA00023002"/>
    </source>
</evidence>
<dbReference type="Pfam" id="PF00248">
    <property type="entry name" value="Aldo_ket_red"/>
    <property type="match status" value="1"/>
</dbReference>
<evidence type="ECO:0000313" key="3">
    <source>
        <dbReference type="Proteomes" id="UP000188604"/>
    </source>
</evidence>
<dbReference type="OrthoDB" id="9773828at2"/>
<dbReference type="KEGG" id="nch:A0U93_11795"/>
<dbReference type="AlphaFoldDB" id="A0A1U9KRQ4"/>
<reference evidence="2 3" key="1">
    <citation type="submission" date="2016-03" db="EMBL/GenBank/DDBJ databases">
        <title>Acetic acid bacteria sequencing.</title>
        <authorList>
            <person name="Brandt J."/>
            <person name="Jakob F."/>
            <person name="Vogel R.F."/>
        </authorList>
    </citation>
    <scope>NUCLEOTIDE SEQUENCE [LARGE SCALE GENOMIC DNA]</scope>
    <source>
        <strain evidence="2 3">NBRC 101099</strain>
    </source>
</reference>
<keyword evidence="3" id="KW-1185">Reference proteome</keyword>
<dbReference type="InterPro" id="IPR050523">
    <property type="entry name" value="AKR_Detox_Biosynth"/>
</dbReference>
<accession>A0A1U9KRQ4</accession>
<dbReference type="RefSeq" id="WP_077807536.1">
    <property type="nucleotide sequence ID" value="NZ_BJXS01000006.1"/>
</dbReference>
<dbReference type="GO" id="GO:0016491">
    <property type="term" value="F:oxidoreductase activity"/>
    <property type="evidence" value="ECO:0007669"/>
    <property type="project" value="UniProtKB-KW"/>
</dbReference>
<dbReference type="CDD" id="cd19091">
    <property type="entry name" value="AKR_PsAKR"/>
    <property type="match status" value="1"/>
</dbReference>
<dbReference type="PRINTS" id="PR00069">
    <property type="entry name" value="ALDKETRDTASE"/>
</dbReference>
<name>A0A1U9KRQ4_9PROT</name>
<dbReference type="Gene3D" id="3.20.20.100">
    <property type="entry name" value="NADP-dependent oxidoreductase domain"/>
    <property type="match status" value="1"/>
</dbReference>
<keyword evidence="1" id="KW-0560">Oxidoreductase</keyword>
<protein>
    <submittedName>
        <fullName evidence="2">Aldo/keto reductase</fullName>
    </submittedName>
</protein>
<dbReference type="EMBL" id="CP014691">
    <property type="protein sequence ID" value="AQS88503.1"/>
    <property type="molecule type" value="Genomic_DNA"/>
</dbReference>
<dbReference type="InterPro" id="IPR020471">
    <property type="entry name" value="AKR"/>
</dbReference>
<gene>
    <name evidence="2" type="ORF">A0U93_11795</name>
</gene>
<dbReference type="InterPro" id="IPR036812">
    <property type="entry name" value="NAD(P)_OxRdtase_dom_sf"/>
</dbReference>
<dbReference type="SUPFAM" id="SSF51430">
    <property type="entry name" value="NAD(P)-linked oxidoreductase"/>
    <property type="match status" value="1"/>
</dbReference>
<dbReference type="FunFam" id="3.20.20.100:FF:000004">
    <property type="entry name" value="Oxidoreductase, aldo/keto reductase"/>
    <property type="match status" value="1"/>
</dbReference>
<dbReference type="PANTHER" id="PTHR43364:SF18">
    <property type="entry name" value="OXIDOREDUCTASE"/>
    <property type="match status" value="1"/>
</dbReference>
<proteinExistence type="predicted"/>
<dbReference type="GO" id="GO:0005829">
    <property type="term" value="C:cytosol"/>
    <property type="evidence" value="ECO:0007669"/>
    <property type="project" value="TreeGrafter"/>
</dbReference>